<reference evidence="1 2" key="1">
    <citation type="submission" date="2023-12" db="EMBL/GenBank/DDBJ databases">
        <title>Baltic Sea Cyanobacteria.</title>
        <authorList>
            <person name="Delbaje E."/>
            <person name="Fewer D.P."/>
            <person name="Shishido T.K."/>
        </authorList>
    </citation>
    <scope>NUCLEOTIDE SEQUENCE [LARGE SCALE GENOMIC DNA]</scope>
    <source>
        <strain evidence="1 2">UHCC 0139</strain>
    </source>
</reference>
<gene>
    <name evidence="1" type="ORF">VB738_15055</name>
</gene>
<protein>
    <submittedName>
        <fullName evidence="1">Uncharacterized protein</fullName>
    </submittedName>
</protein>
<dbReference type="RefSeq" id="WP_106222706.1">
    <property type="nucleotide sequence ID" value="NZ_JAYGHX010000013.1"/>
</dbReference>
<evidence type="ECO:0000313" key="1">
    <source>
        <dbReference type="EMBL" id="MEA5392581.1"/>
    </source>
</evidence>
<dbReference type="EMBL" id="JAYGHX010000013">
    <property type="protein sequence ID" value="MEA5392581.1"/>
    <property type="molecule type" value="Genomic_DNA"/>
</dbReference>
<sequence>MIEPLPELSTAELETLLAALDPLLDGFGEGGSCLDDASAFLERLGIGQQGDDGGSPSPLLQWLESWRAAGGNRATLRLMVQTLLTGRQEEPPA</sequence>
<organism evidence="1 2">
    <name type="scientific">Cyanobium gracile UHCC 0139</name>
    <dbReference type="NCBI Taxonomy" id="3110308"/>
    <lineage>
        <taxon>Bacteria</taxon>
        <taxon>Bacillati</taxon>
        <taxon>Cyanobacteriota</taxon>
        <taxon>Cyanophyceae</taxon>
        <taxon>Synechococcales</taxon>
        <taxon>Prochlorococcaceae</taxon>
        <taxon>Cyanobium</taxon>
    </lineage>
</organism>
<evidence type="ECO:0000313" key="2">
    <source>
        <dbReference type="Proteomes" id="UP001304461"/>
    </source>
</evidence>
<comment type="caution">
    <text evidence="1">The sequence shown here is derived from an EMBL/GenBank/DDBJ whole genome shotgun (WGS) entry which is preliminary data.</text>
</comment>
<accession>A0ABU5RXQ5</accession>
<keyword evidence="2" id="KW-1185">Reference proteome</keyword>
<dbReference type="Proteomes" id="UP001304461">
    <property type="component" value="Unassembled WGS sequence"/>
</dbReference>
<name>A0ABU5RXQ5_9CYAN</name>
<proteinExistence type="predicted"/>